<accession>A0A5B7JT01</accession>
<evidence type="ECO:0000256" key="1">
    <source>
        <dbReference type="SAM" id="MobiDB-lite"/>
    </source>
</evidence>
<protein>
    <submittedName>
        <fullName evidence="2">Uncharacterized protein</fullName>
    </submittedName>
</protein>
<evidence type="ECO:0000313" key="3">
    <source>
        <dbReference type="Proteomes" id="UP000324222"/>
    </source>
</evidence>
<dbReference type="EMBL" id="VSRR010105147">
    <property type="protein sequence ID" value="MPC96237.1"/>
    <property type="molecule type" value="Genomic_DNA"/>
</dbReference>
<gene>
    <name evidence="2" type="ORF">E2C01_091483</name>
</gene>
<dbReference type="AlphaFoldDB" id="A0A5B7JT01"/>
<organism evidence="2 3">
    <name type="scientific">Portunus trituberculatus</name>
    <name type="common">Swimming crab</name>
    <name type="synonym">Neptunus trituberculatus</name>
    <dbReference type="NCBI Taxonomy" id="210409"/>
    <lineage>
        <taxon>Eukaryota</taxon>
        <taxon>Metazoa</taxon>
        <taxon>Ecdysozoa</taxon>
        <taxon>Arthropoda</taxon>
        <taxon>Crustacea</taxon>
        <taxon>Multicrustacea</taxon>
        <taxon>Malacostraca</taxon>
        <taxon>Eumalacostraca</taxon>
        <taxon>Eucarida</taxon>
        <taxon>Decapoda</taxon>
        <taxon>Pleocyemata</taxon>
        <taxon>Brachyura</taxon>
        <taxon>Eubrachyura</taxon>
        <taxon>Portunoidea</taxon>
        <taxon>Portunidae</taxon>
        <taxon>Portuninae</taxon>
        <taxon>Portunus</taxon>
    </lineage>
</organism>
<name>A0A5B7JT01_PORTR</name>
<dbReference type="Proteomes" id="UP000324222">
    <property type="component" value="Unassembled WGS sequence"/>
</dbReference>
<sequence>MSGCGVMGRSTKRVRWTCLGSLKSCKTSAVIEYLASHRSGPPPQLKEPPRRQEAGGEDGFGRWKSAAATRRYSGIAGGKARKDT</sequence>
<feature type="region of interest" description="Disordered" evidence="1">
    <location>
        <begin position="36"/>
        <end position="60"/>
    </location>
</feature>
<proteinExistence type="predicted"/>
<keyword evidence="3" id="KW-1185">Reference proteome</keyword>
<evidence type="ECO:0000313" key="2">
    <source>
        <dbReference type="EMBL" id="MPC96237.1"/>
    </source>
</evidence>
<reference evidence="2 3" key="1">
    <citation type="submission" date="2019-05" db="EMBL/GenBank/DDBJ databases">
        <title>Another draft genome of Portunus trituberculatus and its Hox gene families provides insights of decapod evolution.</title>
        <authorList>
            <person name="Jeong J.-H."/>
            <person name="Song I."/>
            <person name="Kim S."/>
            <person name="Choi T."/>
            <person name="Kim D."/>
            <person name="Ryu S."/>
            <person name="Kim W."/>
        </authorList>
    </citation>
    <scope>NUCLEOTIDE SEQUENCE [LARGE SCALE GENOMIC DNA]</scope>
    <source>
        <tissue evidence="2">Muscle</tissue>
    </source>
</reference>
<comment type="caution">
    <text evidence="2">The sequence shown here is derived from an EMBL/GenBank/DDBJ whole genome shotgun (WGS) entry which is preliminary data.</text>
</comment>